<dbReference type="EC" id="1.4.3.5" evidence="5"/>
<dbReference type="GO" id="GO:0004733">
    <property type="term" value="F:pyridoxamine phosphate oxidase activity"/>
    <property type="evidence" value="ECO:0007669"/>
    <property type="project" value="UniProtKB-EC"/>
</dbReference>
<feature type="binding site" evidence="5">
    <location>
        <position position="65"/>
    </location>
    <ligand>
        <name>substrate</name>
    </ligand>
</feature>
<dbReference type="InterPro" id="IPR012349">
    <property type="entry name" value="Split_barrel_FMN-bd"/>
</dbReference>
<proteinExistence type="inferred from homology"/>
<dbReference type="PIRSF" id="PIRSF000190">
    <property type="entry name" value="Pyd_amn-ph_oxd"/>
    <property type="match status" value="1"/>
</dbReference>
<comment type="catalytic activity">
    <reaction evidence="5">
        <text>pyridoxine 5'-phosphate + O2 = pyridoxal 5'-phosphate + H2O2</text>
        <dbReference type="Rhea" id="RHEA:15149"/>
        <dbReference type="ChEBI" id="CHEBI:15379"/>
        <dbReference type="ChEBI" id="CHEBI:16240"/>
        <dbReference type="ChEBI" id="CHEBI:58589"/>
        <dbReference type="ChEBI" id="CHEBI:597326"/>
        <dbReference type="EC" id="1.4.3.5"/>
    </reaction>
</comment>
<dbReference type="Proteomes" id="UP000838100">
    <property type="component" value="Unassembled WGS sequence"/>
</dbReference>
<feature type="domain" description="Pyridoxamine 5'-phosphate oxidase N-terminal" evidence="6">
    <location>
        <begin position="34"/>
        <end position="157"/>
    </location>
</feature>
<feature type="binding site" evidence="5">
    <location>
        <position position="104"/>
    </location>
    <ligand>
        <name>FMN</name>
        <dbReference type="ChEBI" id="CHEBI:58210"/>
    </ligand>
</feature>
<dbReference type="InterPro" id="IPR000659">
    <property type="entry name" value="Pyridox_Oxase"/>
</dbReference>
<comment type="function">
    <text evidence="5">Catalyzes the oxidation of either pyridoxine 5'-phosphate (PNP) or pyridoxamine 5'-phosphate (PMP) into pyridoxal 5'-phosphate (PLP).</text>
</comment>
<dbReference type="RefSeq" id="WP_237443449.1">
    <property type="nucleotide sequence ID" value="NZ_CAKLPX010000001.1"/>
</dbReference>
<keyword evidence="4 5" id="KW-0560">Oxidoreductase</keyword>
<dbReference type="HAMAP" id="MF_01629">
    <property type="entry name" value="PdxH"/>
    <property type="match status" value="1"/>
</dbReference>
<evidence type="ECO:0000256" key="4">
    <source>
        <dbReference type="ARBA" id="ARBA00023002"/>
    </source>
</evidence>
<comment type="pathway">
    <text evidence="5">Cofactor metabolism; pyridoxal 5'-phosphate salvage; pyridoxal 5'-phosphate from pyridoxine 5'-phosphate: step 1/1.</text>
</comment>
<name>A0ABN8EKZ8_9GAMM</name>
<dbReference type="Gene3D" id="2.30.110.10">
    <property type="entry name" value="Electron Transport, Fmn-binding Protein, Chain A"/>
    <property type="match status" value="1"/>
</dbReference>
<evidence type="ECO:0000259" key="6">
    <source>
        <dbReference type="Pfam" id="PF01243"/>
    </source>
</evidence>
<dbReference type="SUPFAM" id="SSF50475">
    <property type="entry name" value="FMN-binding split barrel"/>
    <property type="match status" value="1"/>
</dbReference>
<dbReference type="InterPro" id="IPR019576">
    <property type="entry name" value="Pyridoxamine_oxidase_dimer_C"/>
</dbReference>
<keyword evidence="2 5" id="KW-0285">Flavoprotein</keyword>
<feature type="binding site" evidence="5">
    <location>
        <position position="81"/>
    </location>
    <ligand>
        <name>FMN</name>
        <dbReference type="ChEBI" id="CHEBI:58210"/>
    </ligand>
</feature>
<dbReference type="PANTHER" id="PTHR10851">
    <property type="entry name" value="PYRIDOXINE-5-PHOSPHATE OXIDASE"/>
    <property type="match status" value="1"/>
</dbReference>
<evidence type="ECO:0000256" key="3">
    <source>
        <dbReference type="ARBA" id="ARBA00022643"/>
    </source>
</evidence>
<protein>
    <recommendedName>
        <fullName evidence="5">Pyridoxine/pyridoxamine 5'-phosphate oxidase</fullName>
        <ecNumber evidence="5">1.4.3.5</ecNumber>
    </recommendedName>
    <alternativeName>
        <fullName evidence="5">PNP/PMP oxidase</fullName>
        <shortName evidence="5">PNPOx</shortName>
    </alternativeName>
    <alternativeName>
        <fullName evidence="5">Pyridoxal 5'-phosphate synthase</fullName>
    </alternativeName>
</protein>
<keyword evidence="3 5" id="KW-0288">FMN</keyword>
<sequence>MDIHNDRREYLLSGLTRESLAEDPMEQFEHWLGEAKAAAINDPTAMMVATVDNHGQPSQRTVLLKQFDQQGFVFYTNLESKKAHQIAGNDRVSLIFPWLSLERQVIIAGRAERVSTKESLDYFLSRPRDSQLAAWVSRQSSPVSSRALIMEKFSEIKSRFSNGEIPLPKFWGGYRVVPERIEFWSGGAKRIHDRFEYVKNDSGQWQIERLQP</sequence>
<dbReference type="NCBIfam" id="NF004231">
    <property type="entry name" value="PRK05679.1"/>
    <property type="match status" value="1"/>
</dbReference>
<comment type="caution">
    <text evidence="8">The sequence shown here is derived from an EMBL/GenBank/DDBJ whole genome shotgun (WGS) entry which is preliminary data.</text>
</comment>
<feature type="binding site" evidence="5">
    <location>
        <begin position="139"/>
        <end position="140"/>
    </location>
    <ligand>
        <name>FMN</name>
        <dbReference type="ChEBI" id="CHEBI:58210"/>
    </ligand>
</feature>
<feature type="binding site" evidence="5">
    <location>
        <position position="82"/>
    </location>
    <ligand>
        <name>FMN</name>
        <dbReference type="ChEBI" id="CHEBI:58210"/>
    </ligand>
</feature>
<evidence type="ECO:0000313" key="9">
    <source>
        <dbReference type="Proteomes" id="UP000838100"/>
    </source>
</evidence>
<evidence type="ECO:0000259" key="7">
    <source>
        <dbReference type="Pfam" id="PF10590"/>
    </source>
</evidence>
<gene>
    <name evidence="5 8" type="primary">pdxH</name>
    <name evidence="8" type="ORF">SIN8267_00875</name>
</gene>
<dbReference type="Pfam" id="PF10590">
    <property type="entry name" value="PNP_phzG_C"/>
    <property type="match status" value="1"/>
</dbReference>
<evidence type="ECO:0000313" key="8">
    <source>
        <dbReference type="EMBL" id="CAH0990776.1"/>
    </source>
</evidence>
<comment type="catalytic activity">
    <reaction evidence="5">
        <text>pyridoxamine 5'-phosphate + O2 + H2O = pyridoxal 5'-phosphate + H2O2 + NH4(+)</text>
        <dbReference type="Rhea" id="RHEA:15817"/>
        <dbReference type="ChEBI" id="CHEBI:15377"/>
        <dbReference type="ChEBI" id="CHEBI:15379"/>
        <dbReference type="ChEBI" id="CHEBI:16240"/>
        <dbReference type="ChEBI" id="CHEBI:28938"/>
        <dbReference type="ChEBI" id="CHEBI:58451"/>
        <dbReference type="ChEBI" id="CHEBI:597326"/>
        <dbReference type="EC" id="1.4.3.5"/>
    </reaction>
</comment>
<keyword evidence="9" id="KW-1185">Reference proteome</keyword>
<comment type="subunit">
    <text evidence="5">Homodimer.</text>
</comment>
<evidence type="ECO:0000256" key="1">
    <source>
        <dbReference type="ARBA" id="ARBA00007301"/>
    </source>
</evidence>
<feature type="binding site" evidence="5">
    <location>
        <position position="184"/>
    </location>
    <ligand>
        <name>FMN</name>
        <dbReference type="ChEBI" id="CHEBI:58210"/>
    </ligand>
</feature>
<feature type="binding site" evidence="5">
    <location>
        <position position="126"/>
    </location>
    <ligand>
        <name>substrate</name>
    </ligand>
</feature>
<dbReference type="PANTHER" id="PTHR10851:SF0">
    <property type="entry name" value="PYRIDOXINE-5'-PHOSPHATE OXIDASE"/>
    <property type="match status" value="1"/>
</dbReference>
<evidence type="ECO:0000256" key="2">
    <source>
        <dbReference type="ARBA" id="ARBA00022630"/>
    </source>
</evidence>
<comment type="pathway">
    <text evidence="5">Cofactor metabolism; pyridoxal 5'-phosphate salvage; pyridoxal 5'-phosphate from pyridoxamine 5'-phosphate: step 1/1.</text>
</comment>
<dbReference type="InterPro" id="IPR011576">
    <property type="entry name" value="Pyridox_Oxase_N"/>
</dbReference>
<accession>A0ABN8EKZ8</accession>
<keyword evidence="5" id="KW-0664">Pyridoxine biosynthesis</keyword>
<feature type="binding site" evidence="5">
    <location>
        <begin position="60"/>
        <end position="65"/>
    </location>
    <ligand>
        <name>FMN</name>
        <dbReference type="ChEBI" id="CHEBI:58210"/>
    </ligand>
</feature>
<feature type="domain" description="Pyridoxine 5'-phosphate oxidase dimerisation C-terminal" evidence="7">
    <location>
        <begin position="171"/>
        <end position="212"/>
    </location>
</feature>
<dbReference type="NCBIfam" id="TIGR00558">
    <property type="entry name" value="pdxH"/>
    <property type="match status" value="1"/>
</dbReference>
<feature type="binding site" evidence="5">
    <location>
        <position position="130"/>
    </location>
    <ligand>
        <name>substrate</name>
    </ligand>
</feature>
<comment type="cofactor">
    <cofactor evidence="5">
        <name>FMN</name>
        <dbReference type="ChEBI" id="CHEBI:58210"/>
    </cofactor>
    <text evidence="5">Binds 1 FMN per subunit.</text>
</comment>
<reference evidence="8" key="1">
    <citation type="submission" date="2021-12" db="EMBL/GenBank/DDBJ databases">
        <authorList>
            <person name="Rodrigo-Torres L."/>
            <person name="Arahal R. D."/>
            <person name="Lucena T."/>
        </authorList>
    </citation>
    <scope>NUCLEOTIDE SEQUENCE</scope>
    <source>
        <strain evidence="8">CECT 8267</strain>
    </source>
</reference>
<comment type="similarity">
    <text evidence="1 5">Belongs to the pyridoxamine 5'-phosphate oxidase family.</text>
</comment>
<organism evidence="8 9">
    <name type="scientific">Sinobacterium norvegicum</name>
    <dbReference type="NCBI Taxonomy" id="1641715"/>
    <lineage>
        <taxon>Bacteria</taxon>
        <taxon>Pseudomonadati</taxon>
        <taxon>Pseudomonadota</taxon>
        <taxon>Gammaproteobacteria</taxon>
        <taxon>Cellvibrionales</taxon>
        <taxon>Spongiibacteraceae</taxon>
        <taxon>Sinobacterium</taxon>
    </lineage>
</organism>
<feature type="binding site" evidence="5">
    <location>
        <position position="194"/>
    </location>
    <ligand>
        <name>FMN</name>
        <dbReference type="ChEBI" id="CHEBI:58210"/>
    </ligand>
</feature>
<evidence type="ECO:0000256" key="5">
    <source>
        <dbReference type="HAMAP-Rule" id="MF_01629"/>
    </source>
</evidence>
<feature type="binding site" evidence="5">
    <location>
        <position position="122"/>
    </location>
    <ligand>
        <name>substrate</name>
    </ligand>
</feature>
<dbReference type="EMBL" id="CAKLPX010000001">
    <property type="protein sequence ID" value="CAH0990776.1"/>
    <property type="molecule type" value="Genomic_DNA"/>
</dbReference>
<feature type="binding site" evidence="5">
    <location>
        <begin position="75"/>
        <end position="76"/>
    </location>
    <ligand>
        <name>FMN</name>
        <dbReference type="ChEBI" id="CHEBI:58210"/>
    </ligand>
</feature>
<feature type="binding site" evidence="5">
    <location>
        <begin position="190"/>
        <end position="192"/>
    </location>
    <ligand>
        <name>substrate</name>
    </ligand>
</feature>
<dbReference type="Pfam" id="PF01243">
    <property type="entry name" value="PNPOx_N"/>
    <property type="match status" value="1"/>
</dbReference>